<dbReference type="Proteomes" id="UP000267251">
    <property type="component" value="Unassembled WGS sequence"/>
</dbReference>
<feature type="region of interest" description="Disordered" evidence="9">
    <location>
        <begin position="110"/>
        <end position="130"/>
    </location>
</feature>
<dbReference type="PANTHER" id="PTHR13186">
    <property type="entry name" value="MEDIATOR OF RNA POLYMERASE II TRANSCRIPTION SUBUNIT 31"/>
    <property type="match status" value="1"/>
</dbReference>
<dbReference type="GO" id="GO:0016592">
    <property type="term" value="C:mediator complex"/>
    <property type="evidence" value="ECO:0007669"/>
    <property type="project" value="InterPro"/>
</dbReference>
<evidence type="ECO:0000313" key="11">
    <source>
        <dbReference type="Proteomes" id="UP000267251"/>
    </source>
</evidence>
<feature type="compositionally biased region" description="Polar residues" evidence="9">
    <location>
        <begin position="111"/>
        <end position="123"/>
    </location>
</feature>
<evidence type="ECO:0000313" key="10">
    <source>
        <dbReference type="EMBL" id="RKP12453.1"/>
    </source>
</evidence>
<gene>
    <name evidence="10" type="ORF">BJ684DRAFT_11458</name>
</gene>
<dbReference type="InterPro" id="IPR008831">
    <property type="entry name" value="Mediator_Med31"/>
</dbReference>
<dbReference type="Pfam" id="PF05669">
    <property type="entry name" value="Med31"/>
    <property type="match status" value="1"/>
</dbReference>
<name>A0A4P9Y127_9FUNG</name>
<evidence type="ECO:0000256" key="6">
    <source>
        <dbReference type="ARBA" id="ARBA00023163"/>
    </source>
</evidence>
<dbReference type="OrthoDB" id="10257739at2759"/>
<evidence type="ECO:0000256" key="7">
    <source>
        <dbReference type="ARBA" id="ARBA00023242"/>
    </source>
</evidence>
<evidence type="ECO:0000256" key="8">
    <source>
        <dbReference type="RuleBase" id="RU364129"/>
    </source>
</evidence>
<keyword evidence="11" id="KW-1185">Reference proteome</keyword>
<protein>
    <recommendedName>
        <fullName evidence="3 8">Mediator of RNA polymerase II transcription subunit 31</fullName>
    </recommendedName>
</protein>
<comment type="function">
    <text evidence="8">Component of the Mediator complex, a coactivator involved in the regulated transcription of nearly all RNA polymerase II-dependent genes. Mediator functions as a bridge to convey information from gene-specific regulatory proteins to the basal RNA polymerase II transcription machinery. Mediator is recruited to promoters by direct interactions with regulatory proteins and serves as a scaffold for the assembly of a functional preinitiation complex with RNA polymerase II and the general transcription factors.</text>
</comment>
<evidence type="ECO:0000256" key="9">
    <source>
        <dbReference type="SAM" id="MobiDB-lite"/>
    </source>
</evidence>
<keyword evidence="5 8" id="KW-0010">Activator</keyword>
<keyword evidence="7 8" id="KW-0539">Nucleus</keyword>
<evidence type="ECO:0000256" key="2">
    <source>
        <dbReference type="ARBA" id="ARBA00006378"/>
    </source>
</evidence>
<evidence type="ECO:0000256" key="5">
    <source>
        <dbReference type="ARBA" id="ARBA00023159"/>
    </source>
</evidence>
<comment type="subunit">
    <text evidence="8">Component of the Mediator complex.</text>
</comment>
<reference evidence="11" key="1">
    <citation type="journal article" date="2018" name="Nat. Microbiol.">
        <title>Leveraging single-cell genomics to expand the fungal tree of life.</title>
        <authorList>
            <person name="Ahrendt S.R."/>
            <person name="Quandt C.A."/>
            <person name="Ciobanu D."/>
            <person name="Clum A."/>
            <person name="Salamov A."/>
            <person name="Andreopoulos B."/>
            <person name="Cheng J.F."/>
            <person name="Woyke T."/>
            <person name="Pelin A."/>
            <person name="Henrissat B."/>
            <person name="Reynolds N.K."/>
            <person name="Benny G.L."/>
            <person name="Smith M.E."/>
            <person name="James T.Y."/>
            <person name="Grigoriev I.V."/>
        </authorList>
    </citation>
    <scope>NUCLEOTIDE SEQUENCE [LARGE SCALE GENOMIC DNA]</scope>
</reference>
<dbReference type="Gene3D" id="1.10.10.1340">
    <property type="entry name" value="Mediator of RNA polymerase II, submodule Med31 (Soh1)"/>
    <property type="match status" value="1"/>
</dbReference>
<evidence type="ECO:0000256" key="1">
    <source>
        <dbReference type="ARBA" id="ARBA00004123"/>
    </source>
</evidence>
<dbReference type="EMBL" id="KZ988327">
    <property type="protein sequence ID" value="RKP12453.1"/>
    <property type="molecule type" value="Genomic_DNA"/>
</dbReference>
<dbReference type="GO" id="GO:0006355">
    <property type="term" value="P:regulation of DNA-templated transcription"/>
    <property type="evidence" value="ECO:0007669"/>
    <property type="project" value="InterPro"/>
</dbReference>
<dbReference type="InterPro" id="IPR038089">
    <property type="entry name" value="Med31_sf"/>
</dbReference>
<comment type="subcellular location">
    <subcellularLocation>
        <location evidence="1 8">Nucleus</location>
    </subcellularLocation>
</comment>
<dbReference type="AlphaFoldDB" id="A0A4P9Y127"/>
<dbReference type="GO" id="GO:0003712">
    <property type="term" value="F:transcription coregulator activity"/>
    <property type="evidence" value="ECO:0007669"/>
    <property type="project" value="InterPro"/>
</dbReference>
<keyword evidence="6 8" id="KW-0804">Transcription</keyword>
<evidence type="ECO:0000256" key="3">
    <source>
        <dbReference type="ARBA" id="ARBA00019660"/>
    </source>
</evidence>
<organism evidence="10 11">
    <name type="scientific">Piptocephalis cylindrospora</name>
    <dbReference type="NCBI Taxonomy" id="1907219"/>
    <lineage>
        <taxon>Eukaryota</taxon>
        <taxon>Fungi</taxon>
        <taxon>Fungi incertae sedis</taxon>
        <taxon>Zoopagomycota</taxon>
        <taxon>Zoopagomycotina</taxon>
        <taxon>Zoopagomycetes</taxon>
        <taxon>Zoopagales</taxon>
        <taxon>Piptocephalidaceae</taxon>
        <taxon>Piptocephalis</taxon>
    </lineage>
</organism>
<accession>A0A4P9Y127</accession>
<sequence>MPETEVKKHLRFQEELEFVQSLANPFYLHHLAQGGYLEDDRFLAYLSYLSYWREPQYARFLVYPHALRYLELLEHPDFCAKLKHLEFVHECHDRQRAHWLYWRESRPVVSAGQSDPTQQQHSPSVKPYAV</sequence>
<proteinExistence type="inferred from homology"/>
<evidence type="ECO:0000256" key="4">
    <source>
        <dbReference type="ARBA" id="ARBA00023015"/>
    </source>
</evidence>
<keyword evidence="4 8" id="KW-0805">Transcription regulation</keyword>
<comment type="similarity">
    <text evidence="2 8">Belongs to the Mediator complex subunit 31 family.</text>
</comment>